<keyword evidence="1" id="KW-0175">Coiled coil</keyword>
<feature type="transmembrane region" description="Helical" evidence="2">
    <location>
        <begin position="202"/>
        <end position="223"/>
    </location>
</feature>
<dbReference type="NCBIfam" id="TIGR00254">
    <property type="entry name" value="GGDEF"/>
    <property type="match status" value="1"/>
</dbReference>
<feature type="transmembrane region" description="Helical" evidence="2">
    <location>
        <begin position="131"/>
        <end position="153"/>
    </location>
</feature>
<dbReference type="InterPro" id="IPR000160">
    <property type="entry name" value="GGDEF_dom"/>
</dbReference>
<dbReference type="Gene3D" id="3.30.70.270">
    <property type="match status" value="1"/>
</dbReference>
<proteinExistence type="predicted"/>
<dbReference type="InterPro" id="IPR043128">
    <property type="entry name" value="Rev_trsase/Diguanyl_cyclase"/>
</dbReference>
<dbReference type="PROSITE" id="PS50887">
    <property type="entry name" value="GGDEF"/>
    <property type="match status" value="1"/>
</dbReference>
<organism evidence="4 5">
    <name type="scientific">Rossellomorea vietnamensis</name>
    <dbReference type="NCBI Taxonomy" id="218284"/>
    <lineage>
        <taxon>Bacteria</taxon>
        <taxon>Bacillati</taxon>
        <taxon>Bacillota</taxon>
        <taxon>Bacilli</taxon>
        <taxon>Bacillales</taxon>
        <taxon>Bacillaceae</taxon>
        <taxon>Rossellomorea</taxon>
    </lineage>
</organism>
<dbReference type="Proteomes" id="UP000323317">
    <property type="component" value="Unassembled WGS sequence"/>
</dbReference>
<dbReference type="EMBL" id="VTEH01000005">
    <property type="protein sequence ID" value="TYR75757.1"/>
    <property type="molecule type" value="Genomic_DNA"/>
</dbReference>
<feature type="coiled-coil region" evidence="1">
    <location>
        <begin position="321"/>
        <end position="356"/>
    </location>
</feature>
<comment type="caution">
    <text evidence="4">The sequence shown here is derived from an EMBL/GenBank/DDBJ whole genome shotgun (WGS) entry which is preliminary data.</text>
</comment>
<name>A0A5D4KEM8_9BACI</name>
<evidence type="ECO:0000256" key="2">
    <source>
        <dbReference type="SAM" id="Phobius"/>
    </source>
</evidence>
<evidence type="ECO:0000256" key="1">
    <source>
        <dbReference type="SAM" id="Coils"/>
    </source>
</evidence>
<feature type="transmembrane region" description="Helical" evidence="2">
    <location>
        <begin position="298"/>
        <end position="316"/>
    </location>
</feature>
<feature type="transmembrane region" description="Helical" evidence="2">
    <location>
        <begin position="68"/>
        <end position="88"/>
    </location>
</feature>
<dbReference type="PANTHER" id="PTHR46663:SF2">
    <property type="entry name" value="GGDEF DOMAIN-CONTAINING PROTEIN"/>
    <property type="match status" value="1"/>
</dbReference>
<dbReference type="SUPFAM" id="SSF55073">
    <property type="entry name" value="Nucleotide cyclase"/>
    <property type="match status" value="1"/>
</dbReference>
<feature type="transmembrane region" description="Helical" evidence="2">
    <location>
        <begin position="165"/>
        <end position="190"/>
    </location>
</feature>
<dbReference type="PANTHER" id="PTHR46663">
    <property type="entry name" value="DIGUANYLATE CYCLASE DGCT-RELATED"/>
    <property type="match status" value="1"/>
</dbReference>
<dbReference type="InterPro" id="IPR052163">
    <property type="entry name" value="DGC-Regulatory_Protein"/>
</dbReference>
<reference evidence="4 5" key="1">
    <citation type="submission" date="2019-08" db="EMBL/GenBank/DDBJ databases">
        <title>Bacillus genomes from the desert of Cuatro Cienegas, Coahuila.</title>
        <authorList>
            <person name="Olmedo-Alvarez G."/>
        </authorList>
    </citation>
    <scope>NUCLEOTIDE SEQUENCE [LARGE SCALE GENOMIC DNA]</scope>
    <source>
        <strain evidence="4 5">CH40_1T</strain>
    </source>
</reference>
<dbReference type="SMART" id="SM00267">
    <property type="entry name" value="GGDEF"/>
    <property type="match status" value="1"/>
</dbReference>
<evidence type="ECO:0000313" key="4">
    <source>
        <dbReference type="EMBL" id="TYR75757.1"/>
    </source>
</evidence>
<keyword evidence="2" id="KW-0472">Membrane</keyword>
<protein>
    <submittedName>
        <fullName evidence="4">GGDEF domain-containing protein</fullName>
    </submittedName>
</protein>
<sequence>MDMKETIYIRNALFGLAVFVIIFCGWILTLDGEIKALGVSAMAAAAIVFTFLMQLLAVKRTEGLQRRFIGLLLLATIFYAAAEVVWFYEEKLAGGLDSVPLWSNILYILNLLSYIAAFSLLTFAIKNRYQVIYFAIDILIIYFSVTAILWVYWLHPLYEEAGVAYGLGITSFIYPALELLLLFALSATMFLKKYFFPLKTMLLLICSIALFFISDCIHLLALYYGRFEPNSLLEVMWSSAIVLQGIAALQLYLKRSSFRRGENIFYYEAGSYPVARSVVNIGNILILFLIFSTSQDSTAGAGLLIIIFLVYSRQLLASSHLNQMTLSYQELARDLENQVDKRTEELSRKNAELEKSSSRLKYMALHDQLTDIWNRRALEGRLKTLFEKSLEEGKKVEFALIFIDIDKFKEINDRLGHSYGDELLIEFTRRVKQEFPPDAFIARQSGDEFVVILEGCQSKKEIESLIQKFFKANEKGYSIYGEEVNITFSLGASFFPEDSRNANELLQAADMAMYAAKQHGKNNYQFH</sequence>
<dbReference type="CDD" id="cd01949">
    <property type="entry name" value="GGDEF"/>
    <property type="match status" value="1"/>
</dbReference>
<evidence type="ECO:0000259" key="3">
    <source>
        <dbReference type="PROSITE" id="PS50887"/>
    </source>
</evidence>
<gene>
    <name evidence="4" type="ORF">FZC79_09030</name>
</gene>
<feature type="transmembrane region" description="Helical" evidence="2">
    <location>
        <begin position="100"/>
        <end position="124"/>
    </location>
</feature>
<keyword evidence="2" id="KW-0812">Transmembrane</keyword>
<feature type="transmembrane region" description="Helical" evidence="2">
    <location>
        <begin position="36"/>
        <end position="56"/>
    </location>
</feature>
<dbReference type="AlphaFoldDB" id="A0A5D4KEM8"/>
<feature type="domain" description="GGDEF" evidence="3">
    <location>
        <begin position="396"/>
        <end position="527"/>
    </location>
</feature>
<dbReference type="InterPro" id="IPR029787">
    <property type="entry name" value="Nucleotide_cyclase"/>
</dbReference>
<feature type="transmembrane region" description="Helical" evidence="2">
    <location>
        <begin position="12"/>
        <end position="30"/>
    </location>
</feature>
<keyword evidence="2" id="KW-1133">Transmembrane helix</keyword>
<accession>A0A5D4KEM8</accession>
<feature type="transmembrane region" description="Helical" evidence="2">
    <location>
        <begin position="235"/>
        <end position="253"/>
    </location>
</feature>
<evidence type="ECO:0000313" key="5">
    <source>
        <dbReference type="Proteomes" id="UP000323317"/>
    </source>
</evidence>
<dbReference type="Pfam" id="PF00990">
    <property type="entry name" value="GGDEF"/>
    <property type="match status" value="1"/>
</dbReference>
<feature type="transmembrane region" description="Helical" evidence="2">
    <location>
        <begin position="274"/>
        <end position="292"/>
    </location>
</feature>